<evidence type="ECO:0000313" key="3">
    <source>
        <dbReference type="EMBL" id="KAK7832044.1"/>
    </source>
</evidence>
<keyword evidence="1" id="KW-0812">Transmembrane</keyword>
<feature type="transmembrane region" description="Helical" evidence="1">
    <location>
        <begin position="398"/>
        <end position="422"/>
    </location>
</feature>
<dbReference type="Pfam" id="PF00023">
    <property type="entry name" value="Ank"/>
    <property type="match status" value="1"/>
</dbReference>
<organism evidence="3 4">
    <name type="scientific">Quercus suber</name>
    <name type="common">Cork oak</name>
    <dbReference type="NCBI Taxonomy" id="58331"/>
    <lineage>
        <taxon>Eukaryota</taxon>
        <taxon>Viridiplantae</taxon>
        <taxon>Streptophyta</taxon>
        <taxon>Embryophyta</taxon>
        <taxon>Tracheophyta</taxon>
        <taxon>Spermatophyta</taxon>
        <taxon>Magnoliopsida</taxon>
        <taxon>eudicotyledons</taxon>
        <taxon>Gunneridae</taxon>
        <taxon>Pentapetalae</taxon>
        <taxon>rosids</taxon>
        <taxon>fabids</taxon>
        <taxon>Fagales</taxon>
        <taxon>Fagaceae</taxon>
        <taxon>Quercus</taxon>
    </lineage>
</organism>
<dbReference type="Pfam" id="PF12796">
    <property type="entry name" value="Ank_2"/>
    <property type="match status" value="1"/>
</dbReference>
<gene>
    <name evidence="3" type="primary">ITN1_17</name>
    <name evidence="3" type="ORF">CFP56_026721</name>
</gene>
<dbReference type="EMBL" id="PKMF04000430">
    <property type="protein sequence ID" value="KAK7832044.1"/>
    <property type="molecule type" value="Genomic_DNA"/>
</dbReference>
<feature type="transmembrane region" description="Helical" evidence="1">
    <location>
        <begin position="290"/>
        <end position="308"/>
    </location>
</feature>
<keyword evidence="1" id="KW-1133">Transmembrane helix</keyword>
<proteinExistence type="predicted"/>
<dbReference type="SMART" id="SM00248">
    <property type="entry name" value="ANK"/>
    <property type="match status" value="4"/>
</dbReference>
<sequence length="458" mass="51273">MDDESRKFTELYRSLMKGDKSKVMEKYAELRQSSGEALSIYGDTILHMAIYMGQESIAREILMRHNPPLTKQNALGDTILHEAAAANMTSLAKDLLILAPNLLSIQNKNEETPLFRAAHFGHTEMFELLAELVRKKGEADWLHWTNKVGSTILHMAILSEFFDLALKIAMKYPDLVSKEDGDRMKGLQLLSYNSSAFKKMHARILKEVQELLKRTSQITEASQTAQTAQELFEQTHAALLKEAQEWLKRTSEACSAVAVLIATVAFAAAYTVPGGSNQDTGVPILLHDPFFLVFTVMDVLSLASSLTSDTGVPILLHDPFFLVFTVMDVLSLASSLTSVVMFLSILTSPFELEDFRHSLPQKLTLGFTFLFFSVAVTMLAFAATIILIIHLKKRWTTTLIYTAAFLPVSVFALLQFPLYIAFMSTVRFSWKVIRSVLPTCFLPSRFKNTSTGSIYKTL</sequence>
<evidence type="ECO:0000313" key="4">
    <source>
        <dbReference type="Proteomes" id="UP000237347"/>
    </source>
</evidence>
<feature type="domain" description="PGG" evidence="2">
    <location>
        <begin position="245"/>
        <end position="307"/>
    </location>
</feature>
<dbReference type="PANTHER" id="PTHR24177:SF215">
    <property type="entry name" value="PGG DOMAIN-CONTAINING PROTEIN"/>
    <property type="match status" value="1"/>
</dbReference>
<protein>
    <submittedName>
        <fullName evidence="3">Ankyrin repeat-containing protein itn1</fullName>
    </submittedName>
</protein>
<feature type="transmembrane region" description="Helical" evidence="1">
    <location>
        <begin position="320"/>
        <end position="345"/>
    </location>
</feature>
<dbReference type="AlphaFoldDB" id="A0AAW0JZN6"/>
<dbReference type="Gene3D" id="1.25.40.20">
    <property type="entry name" value="Ankyrin repeat-containing domain"/>
    <property type="match status" value="1"/>
</dbReference>
<keyword evidence="4" id="KW-1185">Reference proteome</keyword>
<evidence type="ECO:0000256" key="1">
    <source>
        <dbReference type="SAM" id="Phobius"/>
    </source>
</evidence>
<feature type="domain" description="PGG" evidence="2">
    <location>
        <begin position="309"/>
        <end position="386"/>
    </location>
</feature>
<accession>A0AAW0JZN6</accession>
<dbReference type="Pfam" id="PF13962">
    <property type="entry name" value="PGG"/>
    <property type="match status" value="2"/>
</dbReference>
<feature type="transmembrane region" description="Helical" evidence="1">
    <location>
        <begin position="365"/>
        <end position="391"/>
    </location>
</feature>
<keyword evidence="1" id="KW-0472">Membrane</keyword>
<comment type="caution">
    <text evidence="3">The sequence shown here is derived from an EMBL/GenBank/DDBJ whole genome shotgun (WGS) entry which is preliminary data.</text>
</comment>
<feature type="transmembrane region" description="Helical" evidence="1">
    <location>
        <begin position="253"/>
        <end position="270"/>
    </location>
</feature>
<dbReference type="InterPro" id="IPR026961">
    <property type="entry name" value="PGG_dom"/>
</dbReference>
<dbReference type="Proteomes" id="UP000237347">
    <property type="component" value="Unassembled WGS sequence"/>
</dbReference>
<name>A0AAW0JZN6_QUESU</name>
<dbReference type="InterPro" id="IPR002110">
    <property type="entry name" value="Ankyrin_rpt"/>
</dbReference>
<dbReference type="GO" id="GO:0016020">
    <property type="term" value="C:membrane"/>
    <property type="evidence" value="ECO:0007669"/>
    <property type="project" value="TreeGrafter"/>
</dbReference>
<dbReference type="PANTHER" id="PTHR24177">
    <property type="entry name" value="CASKIN"/>
    <property type="match status" value="1"/>
</dbReference>
<dbReference type="SUPFAM" id="SSF48403">
    <property type="entry name" value="Ankyrin repeat"/>
    <property type="match status" value="1"/>
</dbReference>
<reference evidence="3 4" key="1">
    <citation type="journal article" date="2018" name="Sci. Data">
        <title>The draft genome sequence of cork oak.</title>
        <authorList>
            <person name="Ramos A.M."/>
            <person name="Usie A."/>
            <person name="Barbosa P."/>
            <person name="Barros P.M."/>
            <person name="Capote T."/>
            <person name="Chaves I."/>
            <person name="Simoes F."/>
            <person name="Abreu I."/>
            <person name="Carrasquinho I."/>
            <person name="Faro C."/>
            <person name="Guimaraes J.B."/>
            <person name="Mendonca D."/>
            <person name="Nobrega F."/>
            <person name="Rodrigues L."/>
            <person name="Saibo N.J.M."/>
            <person name="Varela M.C."/>
            <person name="Egas C."/>
            <person name="Matos J."/>
            <person name="Miguel C.M."/>
            <person name="Oliveira M.M."/>
            <person name="Ricardo C.P."/>
            <person name="Goncalves S."/>
        </authorList>
    </citation>
    <scope>NUCLEOTIDE SEQUENCE [LARGE SCALE GENOMIC DNA]</scope>
    <source>
        <strain evidence="4">cv. HL8</strain>
    </source>
</reference>
<dbReference type="InterPro" id="IPR036770">
    <property type="entry name" value="Ankyrin_rpt-contain_sf"/>
</dbReference>
<evidence type="ECO:0000259" key="2">
    <source>
        <dbReference type="Pfam" id="PF13962"/>
    </source>
</evidence>